<protein>
    <submittedName>
        <fullName evidence="2">Alpha/beta hydrolase</fullName>
    </submittedName>
</protein>
<organism evidence="2 3">
    <name type="scientific">Salibacterium lacus</name>
    <dbReference type="NCBI Taxonomy" id="1898109"/>
    <lineage>
        <taxon>Bacteria</taxon>
        <taxon>Bacillati</taxon>
        <taxon>Bacillota</taxon>
        <taxon>Bacilli</taxon>
        <taxon>Bacillales</taxon>
        <taxon>Bacillaceae</taxon>
    </lineage>
</organism>
<proteinExistence type="predicted"/>
<dbReference type="InterPro" id="IPR022742">
    <property type="entry name" value="Hydrolase_4"/>
</dbReference>
<evidence type="ECO:0000313" key="2">
    <source>
        <dbReference type="EMBL" id="MFD2703891.1"/>
    </source>
</evidence>
<name>A0ABW5SWD1_9BACI</name>
<dbReference type="SUPFAM" id="SSF53474">
    <property type="entry name" value="alpha/beta-Hydrolases"/>
    <property type="match status" value="1"/>
</dbReference>
<comment type="caution">
    <text evidence="2">The sequence shown here is derived from an EMBL/GenBank/DDBJ whole genome shotgun (WGS) entry which is preliminary data.</text>
</comment>
<dbReference type="Gene3D" id="3.40.50.1820">
    <property type="entry name" value="alpha/beta hydrolase"/>
    <property type="match status" value="1"/>
</dbReference>
<feature type="domain" description="Serine aminopeptidase S33" evidence="1">
    <location>
        <begin position="48"/>
        <end position="271"/>
    </location>
</feature>
<dbReference type="PANTHER" id="PTHR11614">
    <property type="entry name" value="PHOSPHOLIPASE-RELATED"/>
    <property type="match status" value="1"/>
</dbReference>
<dbReference type="Pfam" id="PF12146">
    <property type="entry name" value="Hydrolase_4"/>
    <property type="match status" value="1"/>
</dbReference>
<dbReference type="InterPro" id="IPR051044">
    <property type="entry name" value="MAG_DAG_Lipase"/>
</dbReference>
<accession>A0ABW5SWD1</accession>
<gene>
    <name evidence="2" type="ORF">ACFSUB_00220</name>
</gene>
<evidence type="ECO:0000259" key="1">
    <source>
        <dbReference type="Pfam" id="PF12146"/>
    </source>
</evidence>
<keyword evidence="3" id="KW-1185">Reference proteome</keyword>
<evidence type="ECO:0000313" key="3">
    <source>
        <dbReference type="Proteomes" id="UP001597520"/>
    </source>
</evidence>
<dbReference type="GO" id="GO:0016787">
    <property type="term" value="F:hydrolase activity"/>
    <property type="evidence" value="ECO:0007669"/>
    <property type="project" value="UniProtKB-KW"/>
</dbReference>
<dbReference type="Proteomes" id="UP001597520">
    <property type="component" value="Unassembled WGS sequence"/>
</dbReference>
<sequence length="292" mass="33751">MDYTPDISTYRQRYNLSFQHVEHKAQYVPFQGYYLFYQMFRQPHDAPLVLFLHGLFDHTGVHADGIRFLTEHGYHVAAFDLPGHGCSGGPKRKTEVFAEYRESLSAVLSKLRLEGTEKIHGVGHSTGGAVLADYLLSAEDAAMFQNVVLVSPLIRSNQWHLVKMAVPLVSLMQNELPRKFRMSTGAEAFMEQLKNDPLEGDTIPLTWVHSMFQWERNIMKKQPSQKPIAILQGTKDQTLEWKHNLKAYAELFPRSERILINEARHHLLNEQKAQKQLTYRLIHDKLKKEEKT</sequence>
<dbReference type="RefSeq" id="WP_380711195.1">
    <property type="nucleotide sequence ID" value="NZ_JBHUML010000001.1"/>
</dbReference>
<dbReference type="EMBL" id="JBHUML010000001">
    <property type="protein sequence ID" value="MFD2703891.1"/>
    <property type="molecule type" value="Genomic_DNA"/>
</dbReference>
<dbReference type="InterPro" id="IPR029058">
    <property type="entry name" value="AB_hydrolase_fold"/>
</dbReference>
<reference evidence="3" key="1">
    <citation type="journal article" date="2019" name="Int. J. Syst. Evol. Microbiol.">
        <title>The Global Catalogue of Microorganisms (GCM) 10K type strain sequencing project: providing services to taxonomists for standard genome sequencing and annotation.</title>
        <authorList>
            <consortium name="The Broad Institute Genomics Platform"/>
            <consortium name="The Broad Institute Genome Sequencing Center for Infectious Disease"/>
            <person name="Wu L."/>
            <person name="Ma J."/>
        </authorList>
    </citation>
    <scope>NUCLEOTIDE SEQUENCE [LARGE SCALE GENOMIC DNA]</scope>
    <source>
        <strain evidence="3">KCTC 33792</strain>
    </source>
</reference>
<keyword evidence="2" id="KW-0378">Hydrolase</keyword>